<dbReference type="InterPro" id="IPR035906">
    <property type="entry name" value="MetI-like_sf"/>
</dbReference>
<evidence type="ECO:0000259" key="9">
    <source>
        <dbReference type="PROSITE" id="PS50928"/>
    </source>
</evidence>
<keyword evidence="3" id="KW-1003">Cell membrane</keyword>
<dbReference type="Pfam" id="PF00528">
    <property type="entry name" value="BPD_transp_1"/>
    <property type="match status" value="1"/>
</dbReference>
<dbReference type="STRING" id="979556.MTES_2324"/>
<reference evidence="10 11" key="1">
    <citation type="journal article" date="2011" name="J. Bacteriol.">
        <title>Genome sequence of Microbacterium testaceum StLB037, an N-acylhomoserine lactone-degrading bacterium isolated from potato leaves.</title>
        <authorList>
            <person name="Morohoshi T."/>
            <person name="Wang W.-Z."/>
            <person name="Someya N."/>
            <person name="Ikeda T."/>
        </authorList>
    </citation>
    <scope>NUCLEOTIDE SEQUENCE [LARGE SCALE GENOMIC DNA]</scope>
    <source>
        <strain evidence="10 11">StLB037</strain>
    </source>
</reference>
<keyword evidence="4 7" id="KW-0812">Transmembrane</keyword>
<evidence type="ECO:0000256" key="1">
    <source>
        <dbReference type="ARBA" id="ARBA00004651"/>
    </source>
</evidence>
<evidence type="ECO:0000256" key="5">
    <source>
        <dbReference type="ARBA" id="ARBA00022989"/>
    </source>
</evidence>
<comment type="similarity">
    <text evidence="7">Belongs to the binding-protein-dependent transport system permease family.</text>
</comment>
<evidence type="ECO:0000256" key="6">
    <source>
        <dbReference type="ARBA" id="ARBA00023136"/>
    </source>
</evidence>
<name>E8NG25_MICTS</name>
<dbReference type="GO" id="GO:0055085">
    <property type="term" value="P:transmembrane transport"/>
    <property type="evidence" value="ECO:0007669"/>
    <property type="project" value="InterPro"/>
</dbReference>
<dbReference type="OrthoDB" id="34224at2"/>
<feature type="transmembrane region" description="Helical" evidence="7">
    <location>
        <begin position="32"/>
        <end position="53"/>
    </location>
</feature>
<feature type="domain" description="ABC transmembrane type-1" evidence="9">
    <location>
        <begin position="93"/>
        <end position="304"/>
    </location>
</feature>
<keyword evidence="5 7" id="KW-1133">Transmembrane helix</keyword>
<dbReference type="AlphaFoldDB" id="E8NG25"/>
<feature type="region of interest" description="Disordered" evidence="8">
    <location>
        <begin position="1"/>
        <end position="22"/>
    </location>
</feature>
<keyword evidence="2 7" id="KW-0813">Transport</keyword>
<dbReference type="Proteomes" id="UP000008975">
    <property type="component" value="Chromosome"/>
</dbReference>
<evidence type="ECO:0000313" key="10">
    <source>
        <dbReference type="EMBL" id="BAJ75288.1"/>
    </source>
</evidence>
<dbReference type="InterPro" id="IPR000515">
    <property type="entry name" value="MetI-like"/>
</dbReference>
<feature type="transmembrane region" description="Helical" evidence="7">
    <location>
        <begin position="92"/>
        <end position="118"/>
    </location>
</feature>
<comment type="subcellular location">
    <subcellularLocation>
        <location evidence="1 7">Cell membrane</location>
        <topology evidence="1 7">Multi-pass membrane protein</topology>
    </subcellularLocation>
</comment>
<evidence type="ECO:0000256" key="2">
    <source>
        <dbReference type="ARBA" id="ARBA00022448"/>
    </source>
</evidence>
<evidence type="ECO:0000256" key="8">
    <source>
        <dbReference type="SAM" id="MobiDB-lite"/>
    </source>
</evidence>
<dbReference type="Gene3D" id="1.10.3720.10">
    <property type="entry name" value="MetI-like"/>
    <property type="match status" value="1"/>
</dbReference>
<sequence>MTATDVRTAGRPGKSSPGRPRLSLAGRSRAELAAFLAPALVFFLLFFLFPLGYGVFMSTTEFRTGTFITGRAPFVGTANFEAILAEPVTTRALINTVVITVVSVVVELVLGLALALLFSRRFPGSRWLPTLILLPWLLPAVVVATVWKSLLAGEGPINEVLKALRLPAEAWLANPATALPAVIVVAVWASLPYWATILGAALKQVPAEQLEAAQLDGAGAWRRLTAIVLPTIWPVVSVLVVMSVVYTLLIVDLVLVLTAGGPANSTVTLGLLSYRQAFQQFEFGLGGAYGMLLLGISIVFAIVYTILSMRRERAER</sequence>
<dbReference type="RefSeq" id="WP_013585413.1">
    <property type="nucleotide sequence ID" value="NC_015125.1"/>
</dbReference>
<dbReference type="SUPFAM" id="SSF161098">
    <property type="entry name" value="MetI-like"/>
    <property type="match status" value="1"/>
</dbReference>
<dbReference type="PANTHER" id="PTHR43005">
    <property type="entry name" value="BLR7065 PROTEIN"/>
    <property type="match status" value="1"/>
</dbReference>
<keyword evidence="10" id="KW-0762">Sugar transport</keyword>
<feature type="transmembrane region" description="Helical" evidence="7">
    <location>
        <begin position="283"/>
        <end position="307"/>
    </location>
</feature>
<keyword evidence="6 7" id="KW-0472">Membrane</keyword>
<feature type="transmembrane region" description="Helical" evidence="7">
    <location>
        <begin position="232"/>
        <end position="263"/>
    </location>
</feature>
<dbReference type="HOGENOM" id="CLU_016047_0_3_11"/>
<gene>
    <name evidence="10" type="ordered locus">MTES_2324</name>
</gene>
<evidence type="ECO:0000256" key="7">
    <source>
        <dbReference type="RuleBase" id="RU363032"/>
    </source>
</evidence>
<dbReference type="PROSITE" id="PS50928">
    <property type="entry name" value="ABC_TM1"/>
    <property type="match status" value="1"/>
</dbReference>
<proteinExistence type="inferred from homology"/>
<feature type="transmembrane region" description="Helical" evidence="7">
    <location>
        <begin position="130"/>
        <end position="150"/>
    </location>
</feature>
<dbReference type="GO" id="GO:0005886">
    <property type="term" value="C:plasma membrane"/>
    <property type="evidence" value="ECO:0007669"/>
    <property type="project" value="UniProtKB-SubCell"/>
</dbReference>
<accession>E8NG25</accession>
<protein>
    <submittedName>
        <fullName evidence="10">ABC-type sugar transport systems, permease components</fullName>
    </submittedName>
</protein>
<dbReference type="CDD" id="cd06261">
    <property type="entry name" value="TM_PBP2"/>
    <property type="match status" value="1"/>
</dbReference>
<dbReference type="EMBL" id="AP012052">
    <property type="protein sequence ID" value="BAJ75288.1"/>
    <property type="molecule type" value="Genomic_DNA"/>
</dbReference>
<evidence type="ECO:0000256" key="4">
    <source>
        <dbReference type="ARBA" id="ARBA00022692"/>
    </source>
</evidence>
<evidence type="ECO:0000256" key="3">
    <source>
        <dbReference type="ARBA" id="ARBA00022475"/>
    </source>
</evidence>
<evidence type="ECO:0000313" key="11">
    <source>
        <dbReference type="Proteomes" id="UP000008975"/>
    </source>
</evidence>
<dbReference type="eggNOG" id="COG1175">
    <property type="taxonomic scope" value="Bacteria"/>
</dbReference>
<feature type="transmembrane region" description="Helical" evidence="7">
    <location>
        <begin position="170"/>
        <end position="194"/>
    </location>
</feature>
<organism evidence="10 11">
    <name type="scientific">Microbacterium testaceum (strain StLB037)</name>
    <dbReference type="NCBI Taxonomy" id="979556"/>
    <lineage>
        <taxon>Bacteria</taxon>
        <taxon>Bacillati</taxon>
        <taxon>Actinomycetota</taxon>
        <taxon>Actinomycetes</taxon>
        <taxon>Micrococcales</taxon>
        <taxon>Microbacteriaceae</taxon>
        <taxon>Microbacterium</taxon>
    </lineage>
</organism>
<dbReference type="PANTHER" id="PTHR43005:SF1">
    <property type="entry name" value="SPERMIDINE_PUTRESCINE TRANSPORT SYSTEM PERMEASE PROTEIN"/>
    <property type="match status" value="1"/>
</dbReference>
<reference key="2">
    <citation type="submission" date="2011-02" db="EMBL/GenBank/DDBJ databases">
        <title>Genome sequence of Microbacterium testaceum StLB037.</title>
        <authorList>
            <person name="Morohoshi T."/>
            <person name="Wang W.Z."/>
            <person name="Someya N."/>
            <person name="Ikeda T."/>
        </authorList>
    </citation>
    <scope>NUCLEOTIDE SEQUENCE</scope>
    <source>
        <strain>StLB037</strain>
    </source>
</reference>
<dbReference type="KEGG" id="mts:MTES_2324"/>